<evidence type="ECO:0000259" key="5">
    <source>
        <dbReference type="SMART" id="SM00382"/>
    </source>
</evidence>
<dbReference type="GO" id="GO:0005524">
    <property type="term" value="F:ATP binding"/>
    <property type="evidence" value="ECO:0007669"/>
    <property type="project" value="UniProtKB-KW"/>
</dbReference>
<evidence type="ECO:0000256" key="1">
    <source>
        <dbReference type="ARBA" id="ARBA00006914"/>
    </source>
</evidence>
<protein>
    <submittedName>
        <fullName evidence="7">Spastin-like</fullName>
    </submittedName>
</protein>
<feature type="domain" description="AAA+ ATPase" evidence="5">
    <location>
        <begin position="18"/>
        <end position="154"/>
    </location>
</feature>
<dbReference type="InterPro" id="IPR027417">
    <property type="entry name" value="P-loop_NTPase"/>
</dbReference>
<dbReference type="Gene3D" id="1.10.8.60">
    <property type="match status" value="1"/>
</dbReference>
<reference evidence="7" key="1">
    <citation type="submission" date="2025-08" db="UniProtKB">
        <authorList>
            <consortium name="RefSeq"/>
        </authorList>
    </citation>
    <scope>IDENTIFICATION</scope>
    <source>
        <tissue evidence="7">Whole organism</tissue>
    </source>
</reference>
<keyword evidence="6" id="KW-1185">Reference proteome</keyword>
<organism evidence="6 7">
    <name type="scientific">Frankliniella occidentalis</name>
    <name type="common">Western flower thrips</name>
    <name type="synonym">Euthrips occidentalis</name>
    <dbReference type="NCBI Taxonomy" id="133901"/>
    <lineage>
        <taxon>Eukaryota</taxon>
        <taxon>Metazoa</taxon>
        <taxon>Ecdysozoa</taxon>
        <taxon>Arthropoda</taxon>
        <taxon>Hexapoda</taxon>
        <taxon>Insecta</taxon>
        <taxon>Pterygota</taxon>
        <taxon>Neoptera</taxon>
        <taxon>Paraneoptera</taxon>
        <taxon>Thysanoptera</taxon>
        <taxon>Terebrantia</taxon>
        <taxon>Thripoidea</taxon>
        <taxon>Thripidae</taxon>
        <taxon>Frankliniella</taxon>
    </lineage>
</organism>
<dbReference type="Pfam" id="PF00004">
    <property type="entry name" value="AAA"/>
    <property type="match status" value="1"/>
</dbReference>
<keyword evidence="3 4" id="KW-0067">ATP-binding</keyword>
<dbReference type="Pfam" id="PF17862">
    <property type="entry name" value="AAA_lid_3"/>
    <property type="match status" value="1"/>
</dbReference>
<comment type="similarity">
    <text evidence="1 4">Belongs to the AAA ATPase family.</text>
</comment>
<proteinExistence type="inferred from homology"/>
<gene>
    <name evidence="7" type="primary">LOC127751053</name>
</gene>
<evidence type="ECO:0000256" key="2">
    <source>
        <dbReference type="ARBA" id="ARBA00022741"/>
    </source>
</evidence>
<dbReference type="GO" id="GO:0016887">
    <property type="term" value="F:ATP hydrolysis activity"/>
    <property type="evidence" value="ECO:0007669"/>
    <property type="project" value="InterPro"/>
</dbReference>
<evidence type="ECO:0000313" key="6">
    <source>
        <dbReference type="Proteomes" id="UP000504606"/>
    </source>
</evidence>
<dbReference type="InterPro" id="IPR050304">
    <property type="entry name" value="MT-severing_AAA_ATPase"/>
</dbReference>
<accession>A0A9C6X6B4</accession>
<dbReference type="PANTHER" id="PTHR23074:SF17">
    <property type="entry name" value="FIDGETIN-LIKE PROTEIN 1"/>
    <property type="match status" value="1"/>
</dbReference>
<evidence type="ECO:0000313" key="7">
    <source>
        <dbReference type="RefSeq" id="XP_052129967.1"/>
    </source>
</evidence>
<dbReference type="FunFam" id="1.10.8.60:FF:000022">
    <property type="entry name" value="Fidgetin like 1"/>
    <property type="match status" value="1"/>
</dbReference>
<dbReference type="InterPro" id="IPR003593">
    <property type="entry name" value="AAA+_ATPase"/>
</dbReference>
<dbReference type="SUPFAM" id="SSF52540">
    <property type="entry name" value="P-loop containing nucleoside triphosphate hydrolases"/>
    <property type="match status" value="1"/>
</dbReference>
<dbReference type="Gene3D" id="3.40.50.300">
    <property type="entry name" value="P-loop containing nucleotide triphosphate hydrolases"/>
    <property type="match status" value="1"/>
</dbReference>
<evidence type="ECO:0000256" key="4">
    <source>
        <dbReference type="RuleBase" id="RU003651"/>
    </source>
</evidence>
<dbReference type="PROSITE" id="PS00674">
    <property type="entry name" value="AAA"/>
    <property type="match status" value="1"/>
</dbReference>
<evidence type="ECO:0000256" key="3">
    <source>
        <dbReference type="ARBA" id="ARBA00022840"/>
    </source>
</evidence>
<dbReference type="RefSeq" id="XP_052129967.1">
    <property type="nucleotide sequence ID" value="XM_052274007.1"/>
</dbReference>
<dbReference type="GeneID" id="127751053"/>
<dbReference type="KEGG" id="foc:127751053"/>
<dbReference type="InterPro" id="IPR003959">
    <property type="entry name" value="ATPase_AAA_core"/>
</dbReference>
<keyword evidence="2 4" id="KW-0547">Nucleotide-binding</keyword>
<name>A0A9C6X6B4_FRAOC</name>
<dbReference type="SMART" id="SM00382">
    <property type="entry name" value="AAA"/>
    <property type="match status" value="1"/>
</dbReference>
<dbReference type="InterPro" id="IPR003960">
    <property type="entry name" value="ATPase_AAA_CS"/>
</dbReference>
<sequence>MVVYPMLNPALFQGLRRPGRGLLLFGPPGTGKTLIGKCLATEARATFFSITSSSFGSKWYGESETLAKTLFECARALQPSIIFIDEVDSILKSARDTDGGCSTRLRTELLACMDGCTSTGKEEVLVVGATNWPGKIDEAARRRFTRRLYVPLPDEETRLEQFKHELSQEKHSISEDEFGLIAEKTKGYSGADITQVCRNAAMKPIRSLDPNGPSIEFITMDEVRPMNLSDFLESVNETTKSVSQEMIDQLEDFNNKFGSL</sequence>
<dbReference type="PANTHER" id="PTHR23074">
    <property type="entry name" value="AAA DOMAIN-CONTAINING"/>
    <property type="match status" value="1"/>
</dbReference>
<dbReference type="OrthoDB" id="10251136at2759"/>
<dbReference type="AlphaFoldDB" id="A0A9C6X6B4"/>
<dbReference type="InterPro" id="IPR041569">
    <property type="entry name" value="AAA_lid_3"/>
</dbReference>
<dbReference type="Proteomes" id="UP000504606">
    <property type="component" value="Unplaced"/>
</dbReference>